<dbReference type="AlphaFoldDB" id="A0A090X121"/>
<comment type="caution">
    <text evidence="1">The sequence shown here is derived from an EMBL/GenBank/DDBJ whole genome shotgun (WGS) entry which is preliminary data.</text>
</comment>
<dbReference type="EMBL" id="BBNU01000027">
    <property type="protein sequence ID" value="GAL82393.1"/>
    <property type="molecule type" value="Genomic_DNA"/>
</dbReference>
<proteinExistence type="predicted"/>
<protein>
    <submittedName>
        <fullName evidence="1">Transcriptional regulator of rhamnose utilization</fullName>
    </submittedName>
</protein>
<dbReference type="RefSeq" id="WP_227806540.1">
    <property type="nucleotide sequence ID" value="NZ_BBNU01000027.1"/>
</dbReference>
<dbReference type="Proteomes" id="UP000029643">
    <property type="component" value="Unassembled WGS sequence"/>
</dbReference>
<dbReference type="SUPFAM" id="SSF53822">
    <property type="entry name" value="Periplasmic binding protein-like I"/>
    <property type="match status" value="1"/>
</dbReference>
<evidence type="ECO:0000313" key="2">
    <source>
        <dbReference type="Proteomes" id="UP000029643"/>
    </source>
</evidence>
<reference evidence="1 2" key="1">
    <citation type="journal article" date="2014" name="Genome Announc.">
        <title>Draft Genome Sequences of Marine Flavobacterium Algibacter lectus Strains SS8 and NR4.</title>
        <authorList>
            <person name="Takatani N."/>
            <person name="Nakanishi M."/>
            <person name="Meirelles P."/>
            <person name="Mino S."/>
            <person name="Suda W."/>
            <person name="Oshima K."/>
            <person name="Hattori M."/>
            <person name="Ohkuma M."/>
            <person name="Hosokawa M."/>
            <person name="Miyashita K."/>
            <person name="Thompson F.L."/>
            <person name="Niwa A."/>
            <person name="Sawabe T."/>
            <person name="Sawabe T."/>
        </authorList>
    </citation>
    <scope>NUCLEOTIDE SEQUENCE [LARGE SCALE GENOMIC DNA]</scope>
    <source>
        <strain evidence="2">JCM19274</strain>
    </source>
</reference>
<dbReference type="STRING" id="221126.SAMN04489722_112136"/>
<dbReference type="InterPro" id="IPR028082">
    <property type="entry name" value="Peripla_BP_I"/>
</dbReference>
<gene>
    <name evidence="1" type="ORF">JCM19274_3591</name>
</gene>
<accession>A0A090X121</accession>
<sequence length="169" mass="19618">MLIDWNVHAKKNNNFVFQDFGKSFYTTLKEATPAFQKYKKIILVYPVFTHHPIETVKYFKSYCKEAGFNFDIITNPKEFIIKKNEAYISVSDRVLGFFLEQCRSNNYEPGTDVGFLSYNETPMKQFIYKGISVISTDFKVLGAKAASFVSEEARIQEYIPTKLILRDSL</sequence>
<name>A0A090X121_9FLAO</name>
<dbReference type="Gene3D" id="3.40.50.2300">
    <property type="match status" value="2"/>
</dbReference>
<organism evidence="1 2">
    <name type="scientific">Algibacter lectus</name>
    <dbReference type="NCBI Taxonomy" id="221126"/>
    <lineage>
        <taxon>Bacteria</taxon>
        <taxon>Pseudomonadati</taxon>
        <taxon>Bacteroidota</taxon>
        <taxon>Flavobacteriia</taxon>
        <taxon>Flavobacteriales</taxon>
        <taxon>Flavobacteriaceae</taxon>
        <taxon>Algibacter</taxon>
    </lineage>
</organism>
<evidence type="ECO:0000313" key="1">
    <source>
        <dbReference type="EMBL" id="GAL82393.1"/>
    </source>
</evidence>